<accession>A0ABY4CK91</accession>
<organism evidence="1 2">
    <name type="scientific">Fodinisporobacter ferrooxydans</name>
    <dbReference type="NCBI Taxonomy" id="2901836"/>
    <lineage>
        <taxon>Bacteria</taxon>
        <taxon>Bacillati</taxon>
        <taxon>Bacillota</taxon>
        <taxon>Bacilli</taxon>
        <taxon>Bacillales</taxon>
        <taxon>Alicyclobacillaceae</taxon>
        <taxon>Fodinisporobacter</taxon>
    </lineage>
</organism>
<proteinExistence type="predicted"/>
<keyword evidence="2" id="KW-1185">Reference proteome</keyword>
<protein>
    <submittedName>
        <fullName evidence="1">Uncharacterized protein</fullName>
    </submittedName>
</protein>
<dbReference type="EMBL" id="CP089291">
    <property type="protein sequence ID" value="UOF89857.1"/>
    <property type="molecule type" value="Genomic_DNA"/>
</dbReference>
<reference evidence="1" key="1">
    <citation type="submission" date="2021-12" db="EMBL/GenBank/DDBJ databases">
        <title>Alicyclobacillaceae gen. nov., sp. nov., isolated from chalcocite enrichment system.</title>
        <authorList>
            <person name="Jiang Z."/>
        </authorList>
    </citation>
    <scope>NUCLEOTIDE SEQUENCE</scope>
    <source>
        <strain evidence="1">MYW30-H2</strain>
    </source>
</reference>
<name>A0ABY4CK91_9BACL</name>
<sequence length="82" mass="9546">MASIEKRSKGSYRLIVETGYDANGKRIKRTKTIHVSGKKEAEKELAKFIVEVEAGEYIYIAPEKMTFLHFVEREWIPKYNHG</sequence>
<dbReference type="Proteomes" id="UP000830167">
    <property type="component" value="Chromosome"/>
</dbReference>
<evidence type="ECO:0000313" key="1">
    <source>
        <dbReference type="EMBL" id="UOF89857.1"/>
    </source>
</evidence>
<gene>
    <name evidence="1" type="ORF">LSG31_18580</name>
</gene>
<evidence type="ECO:0000313" key="2">
    <source>
        <dbReference type="Proteomes" id="UP000830167"/>
    </source>
</evidence>